<dbReference type="EMBL" id="QFOI01000164">
    <property type="protein sequence ID" value="PZP48343.1"/>
    <property type="molecule type" value="Genomic_DNA"/>
</dbReference>
<dbReference type="Pfam" id="PF12864">
    <property type="entry name" value="DUF3822"/>
    <property type="match status" value="1"/>
</dbReference>
<dbReference type="AlphaFoldDB" id="A0A2W5F0Q0"/>
<accession>A0A2W5F0Q0</accession>
<proteinExistence type="predicted"/>
<gene>
    <name evidence="1" type="ORF">DI598_10045</name>
</gene>
<dbReference type="CDD" id="cd24013">
    <property type="entry name" value="ASKHA_ATPase_BT3980-like"/>
    <property type="match status" value="1"/>
</dbReference>
<dbReference type="Gene3D" id="3.30.420.250">
    <property type="match status" value="1"/>
</dbReference>
<comment type="caution">
    <text evidence="1">The sequence shown here is derived from an EMBL/GenBank/DDBJ whole genome shotgun (WGS) entry which is preliminary data.</text>
</comment>
<evidence type="ECO:0000313" key="1">
    <source>
        <dbReference type="EMBL" id="PZP48343.1"/>
    </source>
</evidence>
<dbReference type="Proteomes" id="UP000249645">
    <property type="component" value="Unassembled WGS sequence"/>
</dbReference>
<name>A0A2W5F0Q0_9SPHI</name>
<sequence>MAQKILGIYSPSTTKDRLFLEISKDHIACWILNNETGELLSFELFQLKPEKSFEESFKAVMQNSGLLAQYNAKEEVHVIWENEFAEILPQTYLESCSDNIIKMMMPYQSNDTKIQHYETNGFSVLYQVDQSISETIHNVFPNYKSVHKYGAISKVLINSIAKPELVLHLLCFQKHSILTAVQDGQLLFIKRIKFLSPLDAVYHVVNAANQYGKNMDDVTVVLSGMVENNSSLFDAIYKYIPHIEIDSVTKNLFDTEKFSDYPEHFFVPFFKYAI</sequence>
<evidence type="ECO:0000313" key="2">
    <source>
        <dbReference type="Proteomes" id="UP000249645"/>
    </source>
</evidence>
<dbReference type="InterPro" id="IPR024213">
    <property type="entry name" value="DUF3822"/>
</dbReference>
<reference evidence="1 2" key="1">
    <citation type="submission" date="2017-11" db="EMBL/GenBank/DDBJ databases">
        <title>Infants hospitalized years apart are colonized by the same room-sourced microbial strains.</title>
        <authorList>
            <person name="Brooks B."/>
            <person name="Olm M.R."/>
            <person name="Firek B.A."/>
            <person name="Baker R."/>
            <person name="Thomas B.C."/>
            <person name="Morowitz M.J."/>
            <person name="Banfield J.F."/>
        </authorList>
    </citation>
    <scope>NUCLEOTIDE SEQUENCE [LARGE SCALE GENOMIC DNA]</scope>
    <source>
        <strain evidence="1">S2_009_000_R2_76</strain>
    </source>
</reference>
<organism evidence="1 2">
    <name type="scientific">Pseudopedobacter saltans</name>
    <dbReference type="NCBI Taxonomy" id="151895"/>
    <lineage>
        <taxon>Bacteria</taxon>
        <taxon>Pseudomonadati</taxon>
        <taxon>Bacteroidota</taxon>
        <taxon>Sphingobacteriia</taxon>
        <taxon>Sphingobacteriales</taxon>
        <taxon>Sphingobacteriaceae</taxon>
        <taxon>Pseudopedobacter</taxon>
    </lineage>
</organism>
<protein>
    <recommendedName>
        <fullName evidence="3">DUF3822 domain-containing protein</fullName>
    </recommendedName>
</protein>
<evidence type="ECO:0008006" key="3">
    <source>
        <dbReference type="Google" id="ProtNLM"/>
    </source>
</evidence>
<dbReference type="Gene3D" id="3.30.420.260">
    <property type="match status" value="1"/>
</dbReference>